<keyword evidence="1" id="KW-0472">Membrane</keyword>
<evidence type="ECO:0000256" key="1">
    <source>
        <dbReference type="SAM" id="Phobius"/>
    </source>
</evidence>
<dbReference type="EMBL" id="SFCI01000562">
    <property type="protein sequence ID" value="TFY79088.1"/>
    <property type="molecule type" value="Genomic_DNA"/>
</dbReference>
<dbReference type="Proteomes" id="UP000298061">
    <property type="component" value="Unassembled WGS sequence"/>
</dbReference>
<organism evidence="2 3">
    <name type="scientific">Hericium alpestre</name>
    <dbReference type="NCBI Taxonomy" id="135208"/>
    <lineage>
        <taxon>Eukaryota</taxon>
        <taxon>Fungi</taxon>
        <taxon>Dikarya</taxon>
        <taxon>Basidiomycota</taxon>
        <taxon>Agaricomycotina</taxon>
        <taxon>Agaricomycetes</taxon>
        <taxon>Russulales</taxon>
        <taxon>Hericiaceae</taxon>
        <taxon>Hericium</taxon>
    </lineage>
</organism>
<feature type="transmembrane region" description="Helical" evidence="1">
    <location>
        <begin position="20"/>
        <end position="47"/>
    </location>
</feature>
<comment type="caution">
    <text evidence="2">The sequence shown here is derived from an EMBL/GenBank/DDBJ whole genome shotgun (WGS) entry which is preliminary data.</text>
</comment>
<keyword evidence="1" id="KW-0812">Transmembrane</keyword>
<evidence type="ECO:0000313" key="3">
    <source>
        <dbReference type="Proteomes" id="UP000298061"/>
    </source>
</evidence>
<reference evidence="2 3" key="1">
    <citation type="submission" date="2019-02" db="EMBL/GenBank/DDBJ databases">
        <title>Genome sequencing of the rare red list fungi Hericium alpestre (H. flagellum).</title>
        <authorList>
            <person name="Buettner E."/>
            <person name="Kellner H."/>
        </authorList>
    </citation>
    <scope>NUCLEOTIDE SEQUENCE [LARGE SCALE GENOMIC DNA]</scope>
    <source>
        <strain evidence="2 3">DSM 108284</strain>
    </source>
</reference>
<dbReference type="AlphaFoldDB" id="A0A4Z0A059"/>
<protein>
    <submittedName>
        <fullName evidence="2">Uncharacterized protein</fullName>
    </submittedName>
</protein>
<name>A0A4Z0A059_9AGAM</name>
<proteinExistence type="predicted"/>
<keyword evidence="1" id="KW-1133">Transmembrane helix</keyword>
<gene>
    <name evidence="2" type="ORF">EWM64_g4925</name>
</gene>
<evidence type="ECO:0000313" key="2">
    <source>
        <dbReference type="EMBL" id="TFY79088.1"/>
    </source>
</evidence>
<accession>A0A4Z0A059</accession>
<sequence>MSRVTATRYLAVVFPLSDVAVWAVAAIATVLSCKTIGAFTFAISLFATSYELDDSIALTQEQARSDVCPTLMRTVLE</sequence>
<keyword evidence="3" id="KW-1185">Reference proteome</keyword>
<dbReference type="PROSITE" id="PS51257">
    <property type="entry name" value="PROKAR_LIPOPROTEIN"/>
    <property type="match status" value="1"/>
</dbReference>